<evidence type="ECO:0000313" key="14">
    <source>
        <dbReference type="Proteomes" id="UP000017670"/>
    </source>
</evidence>
<keyword evidence="7 11" id="KW-1133">Transmembrane helix</keyword>
<keyword evidence="14" id="KW-1185">Reference proteome</keyword>
<keyword evidence="6 11" id="KW-0812">Transmembrane</keyword>
<dbReference type="PATRIC" id="fig|1217648.3.peg.1455"/>
<comment type="caution">
    <text evidence="13">The sequence shown here is derived from an EMBL/GenBank/DDBJ whole genome shotgun (WGS) entry which is preliminary data.</text>
</comment>
<dbReference type="PROSITE" id="PS00409">
    <property type="entry name" value="PROKAR_NTER_METHYL"/>
    <property type="match status" value="1"/>
</dbReference>
<evidence type="ECO:0000256" key="4">
    <source>
        <dbReference type="ARBA" id="ARBA00022481"/>
    </source>
</evidence>
<accession>N9FI92</accession>
<dbReference type="InterPro" id="IPR022346">
    <property type="entry name" value="T2SS_GspH"/>
</dbReference>
<dbReference type="eggNOG" id="COG4970">
    <property type="taxonomic scope" value="Bacteria"/>
</dbReference>
<sequence length="174" mass="18681">MGKSRGFTLVELMVTIAIFAVIAMMAVPAFGNMMTTQKLNSSTRELAIAINQAKSQAAMMKTTVALCLNKTNTDNDFTKDECASATIPEYTATSGSPPLPNLTTAQKDEILKSRVISVQIDPRITVESTSSNAVLFNEIGSVTATQTFIFCKSGEQRTVQVTRLGNIQKTSGTC</sequence>
<dbReference type="NCBIfam" id="TIGR02532">
    <property type="entry name" value="IV_pilin_GFxxxE"/>
    <property type="match status" value="1"/>
</dbReference>
<evidence type="ECO:0000256" key="7">
    <source>
        <dbReference type="ARBA" id="ARBA00022989"/>
    </source>
</evidence>
<dbReference type="GO" id="GO:0015627">
    <property type="term" value="C:type II protein secretion system complex"/>
    <property type="evidence" value="ECO:0007669"/>
    <property type="project" value="InterPro"/>
</dbReference>
<dbReference type="STRING" id="262668.GCA_000931715_01647"/>
<comment type="subcellular location">
    <subcellularLocation>
        <location evidence="1">Cell inner membrane</location>
        <topology evidence="1">Single-pass membrane protein</topology>
    </subcellularLocation>
</comment>
<comment type="similarity">
    <text evidence="9">Belongs to the GSP H family.</text>
</comment>
<evidence type="ECO:0000256" key="10">
    <source>
        <dbReference type="ARBA" id="ARBA00030775"/>
    </source>
</evidence>
<evidence type="ECO:0000256" key="11">
    <source>
        <dbReference type="SAM" id="Phobius"/>
    </source>
</evidence>
<dbReference type="HOGENOM" id="CLU_084761_2_1_6"/>
<evidence type="ECO:0000256" key="6">
    <source>
        <dbReference type="ARBA" id="ARBA00022692"/>
    </source>
</evidence>
<reference evidence="13 14" key="1">
    <citation type="submission" date="2013-02" db="EMBL/GenBank/DDBJ databases">
        <title>The Genome Sequence of Acinetobacter beijerinckii CIP 110307.</title>
        <authorList>
            <consortium name="The Broad Institute Genome Sequencing Platform"/>
            <consortium name="The Broad Institute Genome Sequencing Center for Infectious Disease"/>
            <person name="Cerqueira G."/>
            <person name="Feldgarden M."/>
            <person name="Courvalin P."/>
            <person name="Perichon B."/>
            <person name="Grillot-Courvalin C."/>
            <person name="Clermont D."/>
            <person name="Rocha E."/>
            <person name="Yoon E.-J."/>
            <person name="Nemec A."/>
            <person name="Walker B."/>
            <person name="Young S.K."/>
            <person name="Zeng Q."/>
            <person name="Gargeya S."/>
            <person name="Fitzgerald M."/>
            <person name="Haas B."/>
            <person name="Abouelleil A."/>
            <person name="Alvarado L."/>
            <person name="Arachchi H.M."/>
            <person name="Berlin A.M."/>
            <person name="Chapman S.B."/>
            <person name="Dewar J."/>
            <person name="Goldberg J."/>
            <person name="Griggs A."/>
            <person name="Gujja S."/>
            <person name="Hansen M."/>
            <person name="Howarth C."/>
            <person name="Imamovic A."/>
            <person name="Larimer J."/>
            <person name="McCowan C."/>
            <person name="Murphy C."/>
            <person name="Neiman D."/>
            <person name="Pearson M."/>
            <person name="Priest M."/>
            <person name="Roberts A."/>
            <person name="Saif S."/>
            <person name="Shea T."/>
            <person name="Sisk P."/>
            <person name="Sykes S."/>
            <person name="Wortman J."/>
            <person name="Nusbaum C."/>
            <person name="Birren B."/>
        </authorList>
    </citation>
    <scope>NUCLEOTIDE SEQUENCE [LARGE SCALE GENOMIC DNA]</scope>
    <source>
        <strain evidence="13 14">CIP 110307</strain>
    </source>
</reference>
<proteinExistence type="inferred from homology"/>
<protein>
    <recommendedName>
        <fullName evidence="2">Type II secretion system protein H</fullName>
    </recommendedName>
    <alternativeName>
        <fullName evidence="10">General secretion pathway protein H</fullName>
    </alternativeName>
</protein>
<evidence type="ECO:0000256" key="3">
    <source>
        <dbReference type="ARBA" id="ARBA00022475"/>
    </source>
</evidence>
<keyword evidence="4" id="KW-0488">Methylation</keyword>
<dbReference type="Gene3D" id="3.30.700.10">
    <property type="entry name" value="Glycoprotein, Type 4 Pilin"/>
    <property type="match status" value="1"/>
</dbReference>
<dbReference type="RefSeq" id="WP_005052176.1">
    <property type="nucleotide sequence ID" value="NZ_KB849765.1"/>
</dbReference>
<dbReference type="InterPro" id="IPR012902">
    <property type="entry name" value="N_methyl_site"/>
</dbReference>
<keyword evidence="8 11" id="KW-0472">Membrane</keyword>
<dbReference type="Pfam" id="PF07963">
    <property type="entry name" value="N_methyl"/>
    <property type="match status" value="1"/>
</dbReference>
<gene>
    <name evidence="13" type="ORF">F933_01480</name>
</gene>
<evidence type="ECO:0000256" key="2">
    <source>
        <dbReference type="ARBA" id="ARBA00021549"/>
    </source>
</evidence>
<name>N9FI92_9GAMM</name>
<dbReference type="Proteomes" id="UP000017670">
    <property type="component" value="Unassembled WGS sequence"/>
</dbReference>
<keyword evidence="5" id="KW-0997">Cell inner membrane</keyword>
<dbReference type="AlphaFoldDB" id="N9FI92"/>
<evidence type="ECO:0000256" key="8">
    <source>
        <dbReference type="ARBA" id="ARBA00023136"/>
    </source>
</evidence>
<feature type="transmembrane region" description="Helical" evidence="11">
    <location>
        <begin position="12"/>
        <end position="31"/>
    </location>
</feature>
<dbReference type="EMBL" id="APQL01000005">
    <property type="protein sequence ID" value="ENW07020.1"/>
    <property type="molecule type" value="Genomic_DNA"/>
</dbReference>
<feature type="domain" description="General secretion pathway GspH" evidence="12">
    <location>
        <begin position="43"/>
        <end position="165"/>
    </location>
</feature>
<dbReference type="GeneID" id="29857519"/>
<dbReference type="SUPFAM" id="SSF54523">
    <property type="entry name" value="Pili subunits"/>
    <property type="match status" value="1"/>
</dbReference>
<dbReference type="GO" id="GO:0005886">
    <property type="term" value="C:plasma membrane"/>
    <property type="evidence" value="ECO:0007669"/>
    <property type="project" value="UniProtKB-SubCell"/>
</dbReference>
<dbReference type="Pfam" id="PF12019">
    <property type="entry name" value="GspH"/>
    <property type="match status" value="1"/>
</dbReference>
<organism evidence="13 14">
    <name type="scientific">Acinetobacter beijerinckii CIP 110307</name>
    <dbReference type="NCBI Taxonomy" id="1217648"/>
    <lineage>
        <taxon>Bacteria</taxon>
        <taxon>Pseudomonadati</taxon>
        <taxon>Pseudomonadota</taxon>
        <taxon>Gammaproteobacteria</taxon>
        <taxon>Moraxellales</taxon>
        <taxon>Moraxellaceae</taxon>
        <taxon>Acinetobacter</taxon>
    </lineage>
</organism>
<evidence type="ECO:0000259" key="12">
    <source>
        <dbReference type="Pfam" id="PF12019"/>
    </source>
</evidence>
<evidence type="ECO:0000256" key="9">
    <source>
        <dbReference type="ARBA" id="ARBA00025772"/>
    </source>
</evidence>
<dbReference type="InterPro" id="IPR045584">
    <property type="entry name" value="Pilin-like"/>
</dbReference>
<dbReference type="GO" id="GO:0015628">
    <property type="term" value="P:protein secretion by the type II secretion system"/>
    <property type="evidence" value="ECO:0007669"/>
    <property type="project" value="InterPro"/>
</dbReference>
<evidence type="ECO:0000256" key="5">
    <source>
        <dbReference type="ARBA" id="ARBA00022519"/>
    </source>
</evidence>
<evidence type="ECO:0000256" key="1">
    <source>
        <dbReference type="ARBA" id="ARBA00004377"/>
    </source>
</evidence>
<evidence type="ECO:0000313" key="13">
    <source>
        <dbReference type="EMBL" id="ENW07020.1"/>
    </source>
</evidence>
<keyword evidence="3" id="KW-1003">Cell membrane</keyword>